<dbReference type="EMBL" id="SFCI01001641">
    <property type="protein sequence ID" value="TFY75287.1"/>
    <property type="molecule type" value="Genomic_DNA"/>
</dbReference>
<dbReference type="InterPro" id="IPR027065">
    <property type="entry name" value="Lon_Prtase"/>
</dbReference>
<evidence type="ECO:0000259" key="1">
    <source>
        <dbReference type="PROSITE" id="PS51787"/>
    </source>
</evidence>
<feature type="non-terminal residue" evidence="2">
    <location>
        <position position="441"/>
    </location>
</feature>
<dbReference type="PANTHER" id="PTHR10046">
    <property type="entry name" value="ATP DEPENDENT LON PROTEASE FAMILY MEMBER"/>
    <property type="match status" value="1"/>
</dbReference>
<sequence length="441" mass="48431">MEPTESNVTLHTLPLPHPLLLLPSSRLTFPISAAAADVLLDLIDTVDPATIAVIPLLRPNARTLNEWGVSAQIVRLVRPTRPSSQPYLLSVQGTSRVRLVFPPVSFNNRDPLPKLPFTEPSPDVQGPPSREAIASFRAAALRLLDRLAQDTVQSRRREGWLKIATLVEETSDERMGWLADTLVGAVNTDYSDKIEFLAASALPTRLQCATSLFLKQISIVEVSTKVASSLNETLSNQQKEIFLRTQLAAITAELRNLQKGNARGRGQSVGVHDDGKELSDLDADAEGEDELADVKRRIEAMEDGSEERRVGVAEWRRLKRIPQQSAEYGVVRSYLEWLTSLPWPGVVLPSTRSIPSALTTEPGALSTRAFLANARSQLDADHFGLERVKRRLIEYLAVVRLRETQIAAAAAAEQLTQKEVEQKAPAGAKALVKYEGKGATP</sequence>
<dbReference type="OrthoDB" id="2411602at2759"/>
<dbReference type="Gene3D" id="1.20.5.5270">
    <property type="match status" value="1"/>
</dbReference>
<dbReference type="PROSITE" id="PS51787">
    <property type="entry name" value="LON_N"/>
    <property type="match status" value="1"/>
</dbReference>
<dbReference type="STRING" id="135208.A0A4Y9ZMI2"/>
<dbReference type="AlphaFoldDB" id="A0A4Y9ZMI2"/>
<dbReference type="Pfam" id="PF02190">
    <property type="entry name" value="LON_substr_bdg"/>
    <property type="match status" value="1"/>
</dbReference>
<name>A0A4Y9ZMI2_9AGAM</name>
<dbReference type="InterPro" id="IPR003111">
    <property type="entry name" value="Lon_prtase_N"/>
</dbReference>
<evidence type="ECO:0000313" key="3">
    <source>
        <dbReference type="Proteomes" id="UP000298061"/>
    </source>
</evidence>
<reference evidence="2 3" key="1">
    <citation type="submission" date="2019-02" db="EMBL/GenBank/DDBJ databases">
        <title>Genome sequencing of the rare red list fungi Hericium alpestre (H. flagellum).</title>
        <authorList>
            <person name="Buettner E."/>
            <person name="Kellner H."/>
        </authorList>
    </citation>
    <scope>NUCLEOTIDE SEQUENCE [LARGE SCALE GENOMIC DNA]</scope>
    <source>
        <strain evidence="2 3">DSM 108284</strain>
    </source>
</reference>
<dbReference type="Gene3D" id="1.20.58.1480">
    <property type="match status" value="1"/>
</dbReference>
<organism evidence="2 3">
    <name type="scientific">Hericium alpestre</name>
    <dbReference type="NCBI Taxonomy" id="135208"/>
    <lineage>
        <taxon>Eukaryota</taxon>
        <taxon>Fungi</taxon>
        <taxon>Dikarya</taxon>
        <taxon>Basidiomycota</taxon>
        <taxon>Agaricomycotina</taxon>
        <taxon>Agaricomycetes</taxon>
        <taxon>Russulales</taxon>
        <taxon>Hericiaceae</taxon>
        <taxon>Hericium</taxon>
    </lineage>
</organism>
<protein>
    <recommendedName>
        <fullName evidence="1">Lon N-terminal domain-containing protein</fullName>
    </recommendedName>
</protein>
<accession>A0A4Y9ZMI2</accession>
<feature type="domain" description="Lon N-terminal" evidence="1">
    <location>
        <begin position="10"/>
        <end position="217"/>
    </location>
</feature>
<comment type="caution">
    <text evidence="2">The sequence shown here is derived from an EMBL/GenBank/DDBJ whole genome shotgun (WGS) entry which is preliminary data.</text>
</comment>
<keyword evidence="3" id="KW-1185">Reference proteome</keyword>
<proteinExistence type="predicted"/>
<dbReference type="Proteomes" id="UP000298061">
    <property type="component" value="Unassembled WGS sequence"/>
</dbReference>
<dbReference type="GO" id="GO:0004252">
    <property type="term" value="F:serine-type endopeptidase activity"/>
    <property type="evidence" value="ECO:0007669"/>
    <property type="project" value="InterPro"/>
</dbReference>
<evidence type="ECO:0000313" key="2">
    <source>
        <dbReference type="EMBL" id="TFY75287.1"/>
    </source>
</evidence>
<dbReference type="GO" id="GO:0005524">
    <property type="term" value="F:ATP binding"/>
    <property type="evidence" value="ECO:0007669"/>
    <property type="project" value="InterPro"/>
</dbReference>
<dbReference type="GO" id="GO:0004176">
    <property type="term" value="F:ATP-dependent peptidase activity"/>
    <property type="evidence" value="ECO:0007669"/>
    <property type="project" value="InterPro"/>
</dbReference>
<dbReference type="GO" id="GO:0030163">
    <property type="term" value="P:protein catabolic process"/>
    <property type="evidence" value="ECO:0007669"/>
    <property type="project" value="InterPro"/>
</dbReference>
<gene>
    <name evidence="2" type="ORF">EWM64_g8725</name>
</gene>